<protein>
    <submittedName>
        <fullName evidence="1">Uncharacterized protein</fullName>
    </submittedName>
</protein>
<organism evidence="1 2">
    <name type="scientific">Botrytis fragariae</name>
    <dbReference type="NCBI Taxonomy" id="1964551"/>
    <lineage>
        <taxon>Eukaryota</taxon>
        <taxon>Fungi</taxon>
        <taxon>Dikarya</taxon>
        <taxon>Ascomycota</taxon>
        <taxon>Pezizomycotina</taxon>
        <taxon>Leotiomycetes</taxon>
        <taxon>Helotiales</taxon>
        <taxon>Sclerotiniaceae</taxon>
        <taxon>Botrytis</taxon>
    </lineage>
</organism>
<dbReference type="GeneID" id="59259122"/>
<name>A0A8H6ATW4_9HELO</name>
<sequence length="99" mass="11152">MYEGTPPERAYSVHISRNRFLWTTHKEASRKSVGSRKNELFCAPRTASRGKLKRTKDFGYDDTGISSKVINNIVSSWCPHLSAVDPRLQPLYLGRPTGG</sequence>
<dbReference type="EMBL" id="JABFCT010000008">
    <property type="protein sequence ID" value="KAF5873579.1"/>
    <property type="molecule type" value="Genomic_DNA"/>
</dbReference>
<proteinExistence type="predicted"/>
<dbReference type="AlphaFoldDB" id="A0A8H6ATW4"/>
<reference evidence="1 2" key="1">
    <citation type="journal article" date="2020" name="Phytopathology">
        <title>A high-quality genome resource of Botrytis fragariae, a new and rapidly spreading fungal pathogen causing strawberry gray mold in the U.S.A.</title>
        <authorList>
            <person name="Wu Y."/>
            <person name="Saski C.A."/>
            <person name="Schnabel G."/>
            <person name="Xiao S."/>
            <person name="Hu M."/>
        </authorList>
    </citation>
    <scope>NUCLEOTIDE SEQUENCE [LARGE SCALE GENOMIC DNA]</scope>
    <source>
        <strain evidence="1 2">BVB16</strain>
    </source>
</reference>
<comment type="caution">
    <text evidence="1">The sequence shown here is derived from an EMBL/GenBank/DDBJ whole genome shotgun (WGS) entry which is preliminary data.</text>
</comment>
<dbReference type="OrthoDB" id="10564665at2759"/>
<dbReference type="RefSeq" id="XP_037192525.1">
    <property type="nucleotide sequence ID" value="XM_037335430.1"/>
</dbReference>
<dbReference type="Proteomes" id="UP000531561">
    <property type="component" value="Unassembled WGS sequence"/>
</dbReference>
<evidence type="ECO:0000313" key="2">
    <source>
        <dbReference type="Proteomes" id="UP000531561"/>
    </source>
</evidence>
<evidence type="ECO:0000313" key="1">
    <source>
        <dbReference type="EMBL" id="KAF5873579.1"/>
    </source>
</evidence>
<accession>A0A8H6ATW4</accession>
<gene>
    <name evidence="1" type="ORF">Bfra_005042</name>
</gene>
<keyword evidence="2" id="KW-1185">Reference proteome</keyword>